<dbReference type="Proteomes" id="UP000309952">
    <property type="component" value="Chromosome"/>
</dbReference>
<feature type="region of interest" description="Disordered" evidence="1">
    <location>
        <begin position="1"/>
        <end position="37"/>
    </location>
</feature>
<reference evidence="2 3" key="1">
    <citation type="submission" date="2019-04" db="EMBL/GenBank/DDBJ databases">
        <authorList>
            <consortium name="Pathogen Informatics"/>
        </authorList>
    </citation>
    <scope>NUCLEOTIDE SEQUENCE [LARGE SCALE GENOMIC DNA]</scope>
    <source>
        <strain evidence="2 3">NCTC9239</strain>
    </source>
</reference>
<sequence length="301" mass="32753">MASEFSLGAAPKPDRKLQGARLDECPTPLPPIVRSLNPRSLRCSASPRTSFALGQKRPPDLDVSQGYLANLAMPDSEGIGSGPAYYRSTTSPTGGTAWYPTSEVEAFGRHRAAPIKRSYDRKSGQQDWTKLQDDVERLPVHTVVSMIEEWRDSELYRRAQAILYDPNPMAGRPAYEEECRLFGAAQKGGRVEAFAAIAASEDAAAQRKAIFESLDDQTNAVEAHLLALTASRGLSVSSGPSILLCSDDDVRTGMGRGSGGRNTLAELRLHGNAQAQAEHHQRDHDLRKCEKVIDLLILVGT</sequence>
<proteinExistence type="predicted"/>
<accession>A0A4P1KED9</accession>
<evidence type="ECO:0000313" key="2">
    <source>
        <dbReference type="EMBL" id="VTO18790.1"/>
    </source>
</evidence>
<dbReference type="AlphaFoldDB" id="A0A4P1KED9"/>
<name>A0A4P1KED9_9CAUL</name>
<dbReference type="EMBL" id="LR588407">
    <property type="protein sequence ID" value="VTO18790.1"/>
    <property type="molecule type" value="Genomic_DNA"/>
</dbReference>
<dbReference type="KEGG" id="bvy:NCTC9239_02892"/>
<protein>
    <submittedName>
        <fullName evidence="2">Uncharacterized protein</fullName>
    </submittedName>
</protein>
<organism evidence="2 3">
    <name type="scientific">Brevundimonas vancanneytii</name>
    <dbReference type="NCBI Taxonomy" id="1325724"/>
    <lineage>
        <taxon>Bacteria</taxon>
        <taxon>Pseudomonadati</taxon>
        <taxon>Pseudomonadota</taxon>
        <taxon>Alphaproteobacteria</taxon>
        <taxon>Caulobacterales</taxon>
        <taxon>Caulobacteraceae</taxon>
        <taxon>Brevundimonas</taxon>
    </lineage>
</organism>
<keyword evidence="3" id="KW-1185">Reference proteome</keyword>
<feature type="compositionally biased region" description="Basic and acidic residues" evidence="1">
    <location>
        <begin position="12"/>
        <end position="24"/>
    </location>
</feature>
<evidence type="ECO:0000256" key="1">
    <source>
        <dbReference type="SAM" id="MobiDB-lite"/>
    </source>
</evidence>
<gene>
    <name evidence="2" type="ORF">NCTC9239_02892</name>
</gene>
<evidence type="ECO:0000313" key="3">
    <source>
        <dbReference type="Proteomes" id="UP000309952"/>
    </source>
</evidence>